<keyword evidence="2" id="KW-0808">Transferase</keyword>
<dbReference type="NCBIfam" id="TIGR04416">
    <property type="entry name" value="group_II_RT_mat"/>
    <property type="match status" value="1"/>
</dbReference>
<keyword evidence="2" id="KW-0695">RNA-directed DNA polymerase</keyword>
<organism evidence="2 3">
    <name type="scientific">Candidatus Raymondbacteria bacterium RIFOXYD12_FULL_49_13</name>
    <dbReference type="NCBI Taxonomy" id="1817890"/>
    <lineage>
        <taxon>Bacteria</taxon>
        <taxon>Raymondiibacteriota</taxon>
    </lineage>
</organism>
<keyword evidence="2" id="KW-0548">Nucleotidyltransferase</keyword>
<dbReference type="SUPFAM" id="SSF56672">
    <property type="entry name" value="DNA/RNA polymerases"/>
    <property type="match status" value="1"/>
</dbReference>
<dbReference type="CDD" id="cd01651">
    <property type="entry name" value="RT_G2_intron"/>
    <property type="match status" value="1"/>
</dbReference>
<dbReference type="EMBL" id="MFYX01000015">
    <property type="protein sequence ID" value="OGK07001.1"/>
    <property type="molecule type" value="Genomic_DNA"/>
</dbReference>
<dbReference type="InterPro" id="IPR000477">
    <property type="entry name" value="RT_dom"/>
</dbReference>
<dbReference type="InterPro" id="IPR051083">
    <property type="entry name" value="GrpII_Intron_Splice-Mob/Def"/>
</dbReference>
<proteinExistence type="predicted"/>
<dbReference type="Pfam" id="PF13655">
    <property type="entry name" value="RVT_N"/>
    <property type="match status" value="1"/>
</dbReference>
<dbReference type="PROSITE" id="PS50878">
    <property type="entry name" value="RT_POL"/>
    <property type="match status" value="1"/>
</dbReference>
<protein>
    <submittedName>
        <fullName evidence="2">Group II intron reverse transcriptase/maturase</fullName>
    </submittedName>
</protein>
<dbReference type="PANTHER" id="PTHR34047:SF8">
    <property type="entry name" value="PROTEIN YKFC"/>
    <property type="match status" value="1"/>
</dbReference>
<dbReference type="Pfam" id="PF00078">
    <property type="entry name" value="RVT_1"/>
    <property type="match status" value="1"/>
</dbReference>
<dbReference type="InterPro" id="IPR043502">
    <property type="entry name" value="DNA/RNA_pol_sf"/>
</dbReference>
<dbReference type="GO" id="GO:0003964">
    <property type="term" value="F:RNA-directed DNA polymerase activity"/>
    <property type="evidence" value="ECO:0007669"/>
    <property type="project" value="UniProtKB-KW"/>
</dbReference>
<dbReference type="InterPro" id="IPR030931">
    <property type="entry name" value="Group_II_RT_mat"/>
</dbReference>
<reference evidence="2 3" key="1">
    <citation type="journal article" date="2016" name="Nat. Commun.">
        <title>Thousands of microbial genomes shed light on interconnected biogeochemical processes in an aquifer system.</title>
        <authorList>
            <person name="Anantharaman K."/>
            <person name="Brown C.T."/>
            <person name="Hug L.A."/>
            <person name="Sharon I."/>
            <person name="Castelle C.J."/>
            <person name="Probst A.J."/>
            <person name="Thomas B.C."/>
            <person name="Singh A."/>
            <person name="Wilkins M.J."/>
            <person name="Karaoz U."/>
            <person name="Brodie E.L."/>
            <person name="Williams K.H."/>
            <person name="Hubbard S.S."/>
            <person name="Banfield J.F."/>
        </authorList>
    </citation>
    <scope>NUCLEOTIDE SEQUENCE [LARGE SCALE GENOMIC DNA]</scope>
</reference>
<dbReference type="PANTHER" id="PTHR34047">
    <property type="entry name" value="NUCLEAR INTRON MATURASE 1, MITOCHONDRIAL-RELATED"/>
    <property type="match status" value="1"/>
</dbReference>
<dbReference type="InterPro" id="IPR013597">
    <property type="entry name" value="Mat_intron_G2"/>
</dbReference>
<evidence type="ECO:0000259" key="1">
    <source>
        <dbReference type="PROSITE" id="PS50878"/>
    </source>
</evidence>
<evidence type="ECO:0000313" key="3">
    <source>
        <dbReference type="Proteomes" id="UP000179243"/>
    </source>
</evidence>
<feature type="domain" description="Reverse transcriptase" evidence="1">
    <location>
        <begin position="94"/>
        <end position="322"/>
    </location>
</feature>
<dbReference type="AlphaFoldDB" id="A0A1F7FK94"/>
<accession>A0A1F7FK94</accession>
<dbReference type="Pfam" id="PF08388">
    <property type="entry name" value="GIIM"/>
    <property type="match status" value="1"/>
</dbReference>
<dbReference type="Proteomes" id="UP000179243">
    <property type="component" value="Unassembled WGS sequence"/>
</dbReference>
<name>A0A1F7FK94_UNCRA</name>
<sequence length="502" mass="57590">MTASTDAGALIGRAESWRSIDWPTAQRETRRLQVRIAKAVKEGRHGRVQSLQWLLTHSRYAKALAVKRVTSNKGKRTPGVDGVLWKTGSDRMQAIRGLRQRGYQARPLRRTHIPKKSGKLRPLSIPTMYDRAMQALYKLALAPVAETTADRNSYGFREGRCCADAVAAAFSALSKPNSATWVWEADITGCYDNISHAWMMENIPMEKRILRQWLKAGYVEHGITYPTLKGTPQGGVISPLLANMTLDGLEQTVLTAVPKRLRVNFLRYADDFIVTAKSKALLILKIIPAVKAFLAKRGLTISEEKSKITYIRDGFKFLGQSFRKSGNVLRITPSIEAVRAVIEKAGTIIRKYRNDLMEKLIGKLNETLRGWANYHRHVVSSKAFNRVDQYVYRQLWRMIRRNHPGKSRGWLIQHYWQAAGQKWIFSVRRKRKDRVQLYGVVRVSSIGIRRHLKVKADANPYNPVYARYFAYRREKKEARLWKELSAWAIVKYNRRTAPQGRS</sequence>
<gene>
    <name evidence="2" type="ORF">A2519_13580</name>
</gene>
<dbReference type="InterPro" id="IPR025960">
    <property type="entry name" value="RVT_N"/>
</dbReference>
<evidence type="ECO:0000313" key="2">
    <source>
        <dbReference type="EMBL" id="OGK07001.1"/>
    </source>
</evidence>
<comment type="caution">
    <text evidence="2">The sequence shown here is derived from an EMBL/GenBank/DDBJ whole genome shotgun (WGS) entry which is preliminary data.</text>
</comment>